<sequence>MRAEGERLIKSIEAAAFPFDDTYTGFRPEPGRSAPRFPEAI</sequence>
<reference evidence="1 2" key="1">
    <citation type="submission" date="2018-05" db="EMBL/GenBank/DDBJ databases">
        <title>Genomic Encyclopedia of Archaeal and Bacterial Type Strains, Phase II (KMG-II): from individual species to whole genera.</title>
        <authorList>
            <person name="Goeker M."/>
        </authorList>
    </citation>
    <scope>NUCLEOTIDE SEQUENCE [LARGE SCALE GENOMIC DNA]</scope>
    <source>
        <strain evidence="1 2">DSM 45184</strain>
    </source>
</reference>
<proteinExistence type="predicted"/>
<organism evidence="1 2">
    <name type="scientific">Actinoplanes xinjiangensis</name>
    <dbReference type="NCBI Taxonomy" id="512350"/>
    <lineage>
        <taxon>Bacteria</taxon>
        <taxon>Bacillati</taxon>
        <taxon>Actinomycetota</taxon>
        <taxon>Actinomycetes</taxon>
        <taxon>Micromonosporales</taxon>
        <taxon>Micromonosporaceae</taxon>
        <taxon>Actinoplanes</taxon>
    </lineage>
</organism>
<name>A0A316FD29_9ACTN</name>
<evidence type="ECO:0000313" key="2">
    <source>
        <dbReference type="Proteomes" id="UP000245697"/>
    </source>
</evidence>
<dbReference type="EMBL" id="QGGR01000011">
    <property type="protein sequence ID" value="PWK45084.1"/>
    <property type="molecule type" value="Genomic_DNA"/>
</dbReference>
<evidence type="ECO:0000313" key="1">
    <source>
        <dbReference type="EMBL" id="PWK45084.1"/>
    </source>
</evidence>
<dbReference type="RefSeq" id="WP_275416262.1">
    <property type="nucleotide sequence ID" value="NZ_BONA01000061.1"/>
</dbReference>
<protein>
    <submittedName>
        <fullName evidence="1">Uncharacterized protein</fullName>
    </submittedName>
</protein>
<keyword evidence="2" id="KW-1185">Reference proteome</keyword>
<comment type="caution">
    <text evidence="1">The sequence shown here is derived from an EMBL/GenBank/DDBJ whole genome shotgun (WGS) entry which is preliminary data.</text>
</comment>
<gene>
    <name evidence="1" type="ORF">BC793_11156</name>
</gene>
<dbReference type="AlphaFoldDB" id="A0A316FD29"/>
<dbReference type="Proteomes" id="UP000245697">
    <property type="component" value="Unassembled WGS sequence"/>
</dbReference>
<accession>A0A316FD29</accession>